<dbReference type="OMA" id="EMIGANC"/>
<protein>
    <recommendedName>
        <fullName evidence="4">Magnesium transport protein CorA, transmembrane region</fullName>
    </recommendedName>
</protein>
<accession>S3CIM6</accession>
<dbReference type="HOGENOM" id="CLU_576248_0_0_1"/>
<evidence type="ECO:0000313" key="3">
    <source>
        <dbReference type="Proteomes" id="UP000016922"/>
    </source>
</evidence>
<evidence type="ECO:0000313" key="2">
    <source>
        <dbReference type="EMBL" id="EPE26332.1"/>
    </source>
</evidence>
<evidence type="ECO:0008006" key="4">
    <source>
        <dbReference type="Google" id="ProtNLM"/>
    </source>
</evidence>
<name>S3CIM6_GLAL2</name>
<organism evidence="2 3">
    <name type="scientific">Glarea lozoyensis (strain ATCC 20868 / MF5171)</name>
    <dbReference type="NCBI Taxonomy" id="1116229"/>
    <lineage>
        <taxon>Eukaryota</taxon>
        <taxon>Fungi</taxon>
        <taxon>Dikarya</taxon>
        <taxon>Ascomycota</taxon>
        <taxon>Pezizomycotina</taxon>
        <taxon>Leotiomycetes</taxon>
        <taxon>Helotiales</taxon>
        <taxon>Helotiaceae</taxon>
        <taxon>Glarea</taxon>
    </lineage>
</organism>
<feature type="transmembrane region" description="Helical" evidence="1">
    <location>
        <begin position="425"/>
        <end position="448"/>
    </location>
</feature>
<gene>
    <name evidence="2" type="ORF">GLAREA_02244</name>
</gene>
<keyword evidence="1" id="KW-0472">Membrane</keyword>
<dbReference type="AlphaFoldDB" id="S3CIM6"/>
<evidence type="ECO:0000256" key="1">
    <source>
        <dbReference type="SAM" id="Phobius"/>
    </source>
</evidence>
<proteinExistence type="predicted"/>
<dbReference type="Gene3D" id="1.20.58.340">
    <property type="entry name" value="Magnesium transport protein CorA, transmembrane region"/>
    <property type="match status" value="1"/>
</dbReference>
<dbReference type="RefSeq" id="XP_008087651.1">
    <property type="nucleotide sequence ID" value="XM_008089460.1"/>
</dbReference>
<dbReference type="OrthoDB" id="2830640at2759"/>
<dbReference type="GeneID" id="19461302"/>
<dbReference type="EMBL" id="KE145371">
    <property type="protein sequence ID" value="EPE26332.1"/>
    <property type="molecule type" value="Genomic_DNA"/>
</dbReference>
<reference evidence="2 3" key="1">
    <citation type="journal article" date="2013" name="BMC Genomics">
        <title>Genomics-driven discovery of the pneumocandin biosynthetic gene cluster in the fungus Glarea lozoyensis.</title>
        <authorList>
            <person name="Chen L."/>
            <person name="Yue Q."/>
            <person name="Zhang X."/>
            <person name="Xiang M."/>
            <person name="Wang C."/>
            <person name="Li S."/>
            <person name="Che Y."/>
            <person name="Ortiz-Lopez F.J."/>
            <person name="Bills G.F."/>
            <person name="Liu X."/>
            <person name="An Z."/>
        </authorList>
    </citation>
    <scope>NUCLEOTIDE SEQUENCE [LARGE SCALE GENOMIC DNA]</scope>
    <source>
        <strain evidence="3">ATCC 20868 / MF5171</strain>
    </source>
</reference>
<dbReference type="Proteomes" id="UP000016922">
    <property type="component" value="Unassembled WGS sequence"/>
</dbReference>
<feature type="transmembrane region" description="Helical" evidence="1">
    <location>
        <begin position="383"/>
        <end position="405"/>
    </location>
</feature>
<keyword evidence="1" id="KW-0812">Transmembrane</keyword>
<dbReference type="KEGG" id="glz:GLAREA_02244"/>
<sequence length="474" mass="53588">MAVSYFQPYIRFGFPSSELGTGFDDETSCQYYKALQYTGPSGTQTRDAKGTLDTALMLKWFGEKHSAQAGNNLAVADEAFNGGLRLLFGNCEYDIKTKYRKLPFSENDFTYLAKHLQLPQQFLPAMRVWTCCSFKFLCVPTNCDNFAPTLCYVFKTSSFQIGHYHVAISYDALKNLTYAVLLLKPFHHPASPFGFTELLKNLSTSPLSTHPLLLPILLAELSMAISDQRFLWADAEIHQLEQETGQHSWTDRVMGDPMSLDYTKATKTVNFVSRSLAVESMRIKEHLITFAFIAKEIDSLAVNGVADVKERGEKLKEIVAYHVNTCEHFLLRAEFQEKKVKALTAVVYQFMTQKDSKVNIELGEMTATIARESKKDSSAMKAIAVLTMCFLPGTFLAALFAIPVFNWDEPTGPVVKDSFKFYWTIAIPLTVGVLLIWAASVLLPWAAWSSRFRNIKRTRHGDLETADDNRWKIQ</sequence>
<keyword evidence="1" id="KW-1133">Transmembrane helix</keyword>
<keyword evidence="3" id="KW-1185">Reference proteome</keyword>
<dbReference type="eggNOG" id="ENOG502SJSX">
    <property type="taxonomic scope" value="Eukaryota"/>
</dbReference>